<keyword evidence="13" id="KW-1185">Reference proteome</keyword>
<evidence type="ECO:0000256" key="6">
    <source>
        <dbReference type="ARBA" id="ARBA00023125"/>
    </source>
</evidence>
<dbReference type="InterPro" id="IPR016032">
    <property type="entry name" value="Sig_transdc_resp-reg_C-effctor"/>
</dbReference>
<evidence type="ECO:0000256" key="5">
    <source>
        <dbReference type="ARBA" id="ARBA00023015"/>
    </source>
</evidence>
<dbReference type="Gene3D" id="1.10.10.10">
    <property type="entry name" value="Winged helix-like DNA-binding domain superfamily/Winged helix DNA-binding domain"/>
    <property type="match status" value="1"/>
</dbReference>
<evidence type="ECO:0000256" key="9">
    <source>
        <dbReference type="PROSITE-ProRule" id="PRU01091"/>
    </source>
</evidence>
<keyword evidence="7" id="KW-0804">Transcription</keyword>
<evidence type="ECO:0000259" key="11">
    <source>
        <dbReference type="PROSITE" id="PS51755"/>
    </source>
</evidence>
<evidence type="ECO:0000313" key="13">
    <source>
        <dbReference type="Proteomes" id="UP000585721"/>
    </source>
</evidence>
<dbReference type="Proteomes" id="UP000585721">
    <property type="component" value="Unassembled WGS sequence"/>
</dbReference>
<dbReference type="InterPro" id="IPR011006">
    <property type="entry name" value="CheY-like_superfamily"/>
</dbReference>
<dbReference type="SUPFAM" id="SSF46894">
    <property type="entry name" value="C-terminal effector domain of the bipartite response regulators"/>
    <property type="match status" value="1"/>
</dbReference>
<dbReference type="Pfam" id="PF00072">
    <property type="entry name" value="Response_reg"/>
    <property type="match status" value="1"/>
</dbReference>
<feature type="domain" description="OmpR/PhoB-type" evidence="11">
    <location>
        <begin position="138"/>
        <end position="238"/>
    </location>
</feature>
<feature type="domain" description="Response regulatory" evidence="10">
    <location>
        <begin position="4"/>
        <end position="119"/>
    </location>
</feature>
<keyword evidence="3 8" id="KW-0597">Phosphoprotein</keyword>
<dbReference type="GO" id="GO:0000156">
    <property type="term" value="F:phosphorelay response regulator activity"/>
    <property type="evidence" value="ECO:0007669"/>
    <property type="project" value="TreeGrafter"/>
</dbReference>
<dbReference type="GO" id="GO:0032993">
    <property type="term" value="C:protein-DNA complex"/>
    <property type="evidence" value="ECO:0007669"/>
    <property type="project" value="TreeGrafter"/>
</dbReference>
<proteinExistence type="predicted"/>
<keyword evidence="2" id="KW-0963">Cytoplasm</keyword>
<evidence type="ECO:0000256" key="4">
    <source>
        <dbReference type="ARBA" id="ARBA00023012"/>
    </source>
</evidence>
<dbReference type="SMART" id="SM00448">
    <property type="entry name" value="REC"/>
    <property type="match status" value="1"/>
</dbReference>
<evidence type="ECO:0000256" key="1">
    <source>
        <dbReference type="ARBA" id="ARBA00004496"/>
    </source>
</evidence>
<accession>A0A841GQS0</accession>
<reference evidence="12 13" key="1">
    <citation type="submission" date="2020-08" db="EMBL/GenBank/DDBJ databases">
        <title>Genomic Encyclopedia of Type Strains, Phase IV (KMG-IV): sequencing the most valuable type-strain genomes for metagenomic binning, comparative biology and taxonomic classification.</title>
        <authorList>
            <person name="Goeker M."/>
        </authorList>
    </citation>
    <scope>NUCLEOTIDE SEQUENCE [LARGE SCALE GENOMIC DNA]</scope>
    <source>
        <strain evidence="12 13">DSM 22975</strain>
    </source>
</reference>
<dbReference type="EMBL" id="JACHGR010000011">
    <property type="protein sequence ID" value="MBB6056932.1"/>
    <property type="molecule type" value="Genomic_DNA"/>
</dbReference>
<feature type="DNA-binding region" description="OmpR/PhoB-type" evidence="9">
    <location>
        <begin position="138"/>
        <end position="238"/>
    </location>
</feature>
<dbReference type="SUPFAM" id="SSF52172">
    <property type="entry name" value="CheY-like"/>
    <property type="match status" value="1"/>
</dbReference>
<feature type="modified residue" description="4-aspartylphosphate" evidence="8">
    <location>
        <position position="54"/>
    </location>
</feature>
<keyword evidence="4" id="KW-0902">Two-component regulatory system</keyword>
<dbReference type="Gene3D" id="6.10.250.690">
    <property type="match status" value="1"/>
</dbReference>
<dbReference type="RefSeq" id="WP_188027650.1">
    <property type="nucleotide sequence ID" value="NZ_JACHGR010000011.1"/>
</dbReference>
<evidence type="ECO:0000256" key="8">
    <source>
        <dbReference type="PROSITE-ProRule" id="PRU00169"/>
    </source>
</evidence>
<evidence type="ECO:0000259" key="10">
    <source>
        <dbReference type="PROSITE" id="PS50110"/>
    </source>
</evidence>
<name>A0A841GQS0_9GAMM</name>
<comment type="caution">
    <text evidence="12">The sequence shown here is derived from an EMBL/GenBank/DDBJ whole genome shotgun (WGS) entry which is preliminary data.</text>
</comment>
<dbReference type="PANTHER" id="PTHR48111:SF4">
    <property type="entry name" value="DNA-BINDING DUAL TRANSCRIPTIONAL REGULATOR OMPR"/>
    <property type="match status" value="1"/>
</dbReference>
<dbReference type="CDD" id="cd00383">
    <property type="entry name" value="trans_reg_C"/>
    <property type="match status" value="1"/>
</dbReference>
<comment type="subcellular location">
    <subcellularLocation>
        <location evidence="1">Cytoplasm</location>
    </subcellularLocation>
</comment>
<sequence length="246" mass="27769">MKTKILVVDDDIAICELLTDVLGEHVFDVRTCHRAQSALQTLQQEPDIALVLLDLMLPDMSGLLLLQQIRMQFPDLPVIMLTGLATESDMIVGLEMGADDYIAKPFVPRIVVARVKAVLRRTPVSENPQRRVVVPVSGPGYRFDGWLLNTHTGRLHTPDGDDIELTQGEYSLLTVLLKNARKVLTRDQLLEMTHSDALDVFDRTIDVLIMRLRRKIEPNPKQPEYIRTIRGAGYVMSREVTVVHKA</sequence>
<keyword evidence="6 9" id="KW-0238">DNA-binding</keyword>
<keyword evidence="5" id="KW-0805">Transcription regulation</keyword>
<dbReference type="InterPro" id="IPR039420">
    <property type="entry name" value="WalR-like"/>
</dbReference>
<protein>
    <submittedName>
        <fullName evidence="12">DNA-binding response OmpR family regulator</fullName>
    </submittedName>
</protein>
<dbReference type="PROSITE" id="PS50110">
    <property type="entry name" value="RESPONSE_REGULATORY"/>
    <property type="match status" value="1"/>
</dbReference>
<evidence type="ECO:0000256" key="2">
    <source>
        <dbReference type="ARBA" id="ARBA00022490"/>
    </source>
</evidence>
<dbReference type="GO" id="GO:0005829">
    <property type="term" value="C:cytosol"/>
    <property type="evidence" value="ECO:0007669"/>
    <property type="project" value="TreeGrafter"/>
</dbReference>
<dbReference type="PROSITE" id="PS51755">
    <property type="entry name" value="OMPR_PHOB"/>
    <property type="match status" value="1"/>
</dbReference>
<dbReference type="SMART" id="SM00862">
    <property type="entry name" value="Trans_reg_C"/>
    <property type="match status" value="1"/>
</dbReference>
<evidence type="ECO:0000256" key="3">
    <source>
        <dbReference type="ARBA" id="ARBA00022553"/>
    </source>
</evidence>
<dbReference type="FunFam" id="1.10.10.10:FF:000099">
    <property type="entry name" value="Two-component system response regulator TorR"/>
    <property type="match status" value="1"/>
</dbReference>
<dbReference type="AlphaFoldDB" id="A0A841GQS0"/>
<dbReference type="Gene3D" id="3.40.50.2300">
    <property type="match status" value="1"/>
</dbReference>
<dbReference type="InterPro" id="IPR001867">
    <property type="entry name" value="OmpR/PhoB-type_DNA-bd"/>
</dbReference>
<dbReference type="InterPro" id="IPR001789">
    <property type="entry name" value="Sig_transdc_resp-reg_receiver"/>
</dbReference>
<organism evidence="12 13">
    <name type="scientific">Tolumonas osonensis</name>
    <dbReference type="NCBI Taxonomy" id="675874"/>
    <lineage>
        <taxon>Bacteria</taxon>
        <taxon>Pseudomonadati</taxon>
        <taxon>Pseudomonadota</taxon>
        <taxon>Gammaproteobacteria</taxon>
        <taxon>Aeromonadales</taxon>
        <taxon>Aeromonadaceae</taxon>
        <taxon>Tolumonas</taxon>
    </lineage>
</organism>
<evidence type="ECO:0000256" key="7">
    <source>
        <dbReference type="ARBA" id="ARBA00023163"/>
    </source>
</evidence>
<dbReference type="GO" id="GO:0006355">
    <property type="term" value="P:regulation of DNA-templated transcription"/>
    <property type="evidence" value="ECO:0007669"/>
    <property type="project" value="InterPro"/>
</dbReference>
<dbReference type="GO" id="GO:0000976">
    <property type="term" value="F:transcription cis-regulatory region binding"/>
    <property type="evidence" value="ECO:0007669"/>
    <property type="project" value="TreeGrafter"/>
</dbReference>
<dbReference type="Pfam" id="PF00486">
    <property type="entry name" value="Trans_reg_C"/>
    <property type="match status" value="1"/>
</dbReference>
<dbReference type="InterPro" id="IPR036388">
    <property type="entry name" value="WH-like_DNA-bd_sf"/>
</dbReference>
<evidence type="ECO:0000313" key="12">
    <source>
        <dbReference type="EMBL" id="MBB6056932.1"/>
    </source>
</evidence>
<dbReference type="PANTHER" id="PTHR48111">
    <property type="entry name" value="REGULATOR OF RPOS"/>
    <property type="match status" value="1"/>
</dbReference>
<gene>
    <name evidence="12" type="ORF">HNR75_002879</name>
</gene>